<gene>
    <name evidence="3" type="ORF">ABI_31960</name>
</gene>
<feature type="region of interest" description="Disordered" evidence="1">
    <location>
        <begin position="184"/>
        <end position="245"/>
    </location>
</feature>
<reference evidence="4" key="1">
    <citation type="submission" date="2011-03" db="EMBL/GenBank/DDBJ databases">
        <title>Draft genome sequence of Brevundimonas diminuta.</title>
        <authorList>
            <person name="Brown P.J.B."/>
            <person name="Buechlein A."/>
            <person name="Hemmerich C."/>
            <person name="Brun Y.V."/>
        </authorList>
    </citation>
    <scope>NUCLEOTIDE SEQUENCE [LARGE SCALE GENOMIC DNA]</scope>
    <source>
        <strain evidence="4">C19</strain>
    </source>
</reference>
<dbReference type="InterPro" id="IPR008523">
    <property type="entry name" value="DUF805"/>
</dbReference>
<dbReference type="GO" id="GO:0005886">
    <property type="term" value="C:plasma membrane"/>
    <property type="evidence" value="ECO:0007669"/>
    <property type="project" value="TreeGrafter"/>
</dbReference>
<dbReference type="HOGENOM" id="CLU_093674_0_1_5"/>
<feature type="transmembrane region" description="Helical" evidence="2">
    <location>
        <begin position="50"/>
        <end position="72"/>
    </location>
</feature>
<protein>
    <recommendedName>
        <fullName evidence="5">DUF805 domain-containing protein</fullName>
    </recommendedName>
</protein>
<evidence type="ECO:0000313" key="3">
    <source>
        <dbReference type="EMBL" id="EGF90181.1"/>
    </source>
</evidence>
<dbReference type="STRING" id="715226.ABI_31960"/>
<dbReference type="PANTHER" id="PTHR34980">
    <property type="entry name" value="INNER MEMBRANE PROTEIN-RELATED-RELATED"/>
    <property type="match status" value="1"/>
</dbReference>
<evidence type="ECO:0000256" key="2">
    <source>
        <dbReference type="SAM" id="Phobius"/>
    </source>
</evidence>
<keyword evidence="4" id="KW-1185">Reference proteome</keyword>
<organism evidence="3 4">
    <name type="scientific">Asticcacaulis biprosthecium C19</name>
    <dbReference type="NCBI Taxonomy" id="715226"/>
    <lineage>
        <taxon>Bacteria</taxon>
        <taxon>Pseudomonadati</taxon>
        <taxon>Pseudomonadota</taxon>
        <taxon>Alphaproteobacteria</taxon>
        <taxon>Caulobacterales</taxon>
        <taxon>Caulobacteraceae</taxon>
        <taxon>Asticcacaulis</taxon>
    </lineage>
</organism>
<keyword evidence="2" id="KW-1133">Transmembrane helix</keyword>
<dbReference type="OrthoDB" id="9812349at2"/>
<dbReference type="AlphaFoldDB" id="F4QPP4"/>
<name>F4QPP4_9CAUL</name>
<keyword evidence="2" id="KW-0472">Membrane</keyword>
<proteinExistence type="predicted"/>
<keyword evidence="2" id="KW-0812">Transmembrane</keyword>
<dbReference type="Proteomes" id="UP000006512">
    <property type="component" value="Unassembled WGS sequence"/>
</dbReference>
<accession>F4QPP4</accession>
<dbReference type="RefSeq" id="WP_006273980.1">
    <property type="nucleotide sequence ID" value="NZ_GL883079.1"/>
</dbReference>
<evidence type="ECO:0000256" key="1">
    <source>
        <dbReference type="SAM" id="MobiDB-lite"/>
    </source>
</evidence>
<sequence length="245" mass="26820">MKLMFEPLRKYSDFNGRARRAEYWQFWLANFILFFVLDILGMMASDAGKGMIGMVKILLCLGLLLPNIAVAVRRLHDTNRTGWWILLPSGVLFVSMILFIGIQGAAYMQTLQGLSGYTLQDQIGQAGAVFGNLIMWVFLPTWLAALVTFIFHVSPGTAGPNRFGADPKGGGAADIARVFDAPEEEDARPAYAEPHKPVFDFGPSRGVPSIREAAPSPPPQPRYTPAPTSNPLAPGAARPTFGKRR</sequence>
<dbReference type="Pfam" id="PF05656">
    <property type="entry name" value="DUF805"/>
    <property type="match status" value="1"/>
</dbReference>
<feature type="compositionally biased region" description="Pro residues" evidence="1">
    <location>
        <begin position="215"/>
        <end position="224"/>
    </location>
</feature>
<evidence type="ECO:0000313" key="4">
    <source>
        <dbReference type="Proteomes" id="UP000006512"/>
    </source>
</evidence>
<dbReference type="EMBL" id="GL883079">
    <property type="protein sequence ID" value="EGF90181.1"/>
    <property type="molecule type" value="Genomic_DNA"/>
</dbReference>
<feature type="transmembrane region" description="Helical" evidence="2">
    <location>
        <begin position="128"/>
        <end position="153"/>
    </location>
</feature>
<feature type="transmembrane region" description="Helical" evidence="2">
    <location>
        <begin position="84"/>
        <end position="108"/>
    </location>
</feature>
<feature type="transmembrane region" description="Helical" evidence="2">
    <location>
        <begin position="21"/>
        <end position="44"/>
    </location>
</feature>
<dbReference type="PANTHER" id="PTHR34980:SF2">
    <property type="entry name" value="INNER MEMBRANE PROTEIN YHAH-RELATED"/>
    <property type="match status" value="1"/>
</dbReference>
<evidence type="ECO:0008006" key="5">
    <source>
        <dbReference type="Google" id="ProtNLM"/>
    </source>
</evidence>
<dbReference type="eggNOG" id="COG3152">
    <property type="taxonomic scope" value="Bacteria"/>
</dbReference>